<evidence type="ECO:0000256" key="2">
    <source>
        <dbReference type="ARBA" id="ARBA00023002"/>
    </source>
</evidence>
<dbReference type="CDD" id="cd11731">
    <property type="entry name" value="Lin1944_like_SDR_c"/>
    <property type="match status" value="1"/>
</dbReference>
<sequence length="199" mass="20500">MKLIIIGANGTVGSAISNELGARHELIRVGKASGDIQLDISDSAQIRALFARTGKVDGVVVAAGSVHFAPLNEIEEQHFHIGLNSKLMGQVNVAQIAQAYLHDGGSITLTSGIVGEVPIRSGVSAAMVNGALEGFVRGAAIELPRGLRINVVSPGLLEASVAALGSFFPGFEAVSAKRVGLAYAKSVEGAQTGQVYTVR</sequence>
<dbReference type="InterPro" id="IPR051122">
    <property type="entry name" value="SDR_DHRS6-like"/>
</dbReference>
<reference evidence="3 4" key="1">
    <citation type="submission" date="2018-05" db="EMBL/GenBank/DDBJ databases">
        <title>Genomic Encyclopedia of Type Strains, Phase IV (KMG-IV): sequencing the most valuable type-strain genomes for metagenomic binning, comparative biology and taxonomic classification.</title>
        <authorList>
            <person name="Goeker M."/>
        </authorList>
    </citation>
    <scope>NUCLEOTIDE SEQUENCE [LARGE SCALE GENOMIC DNA]</scope>
    <source>
        <strain evidence="3 4">DSM 19792</strain>
    </source>
</reference>
<dbReference type="PRINTS" id="PR00081">
    <property type="entry name" value="GDHRDH"/>
</dbReference>
<comment type="similarity">
    <text evidence="1">Belongs to the short-chain dehydrogenases/reductases (SDR) family.</text>
</comment>
<protein>
    <submittedName>
        <fullName evidence="3">Enoyl-ACP reductase-like protein</fullName>
    </submittedName>
</protein>
<dbReference type="GO" id="GO:0016491">
    <property type="term" value="F:oxidoreductase activity"/>
    <property type="evidence" value="ECO:0007669"/>
    <property type="project" value="UniProtKB-KW"/>
</dbReference>
<dbReference type="InterPro" id="IPR002347">
    <property type="entry name" value="SDR_fam"/>
</dbReference>
<comment type="caution">
    <text evidence="3">The sequence shown here is derived from an EMBL/GenBank/DDBJ whole genome shotgun (WGS) entry which is preliminary data.</text>
</comment>
<keyword evidence="2" id="KW-0560">Oxidoreductase</keyword>
<proteinExistence type="inferred from homology"/>
<dbReference type="Pfam" id="PF13561">
    <property type="entry name" value="adh_short_C2"/>
    <property type="match status" value="1"/>
</dbReference>
<accession>A0A318IR63</accession>
<dbReference type="PANTHER" id="PTHR43477:SF1">
    <property type="entry name" value="DIHYDROANTICAPSIN 7-DEHYDROGENASE"/>
    <property type="match status" value="1"/>
</dbReference>
<name>A0A318IR63_9BURK</name>
<dbReference type="Proteomes" id="UP000247792">
    <property type="component" value="Unassembled WGS sequence"/>
</dbReference>
<dbReference type="EMBL" id="QJKB01000014">
    <property type="protein sequence ID" value="PXX37865.1"/>
    <property type="molecule type" value="Genomic_DNA"/>
</dbReference>
<dbReference type="SUPFAM" id="SSF51735">
    <property type="entry name" value="NAD(P)-binding Rossmann-fold domains"/>
    <property type="match status" value="1"/>
</dbReference>
<dbReference type="InterPro" id="IPR036291">
    <property type="entry name" value="NAD(P)-bd_dom_sf"/>
</dbReference>
<gene>
    <name evidence="3" type="ORF">DFR42_11424</name>
</gene>
<dbReference type="AlphaFoldDB" id="A0A318IR63"/>
<dbReference type="NCBIfam" id="NF005754">
    <property type="entry name" value="PRK07578.1"/>
    <property type="match status" value="1"/>
</dbReference>
<keyword evidence="4" id="KW-1185">Reference proteome</keyword>
<dbReference type="PANTHER" id="PTHR43477">
    <property type="entry name" value="DIHYDROANTICAPSIN 7-DEHYDROGENASE"/>
    <property type="match status" value="1"/>
</dbReference>
<dbReference type="Gene3D" id="3.40.50.720">
    <property type="entry name" value="NAD(P)-binding Rossmann-like Domain"/>
    <property type="match status" value="1"/>
</dbReference>
<evidence type="ECO:0000313" key="4">
    <source>
        <dbReference type="Proteomes" id="UP000247792"/>
    </source>
</evidence>
<organism evidence="3 4">
    <name type="scientific">Undibacterium pigrum</name>
    <dbReference type="NCBI Taxonomy" id="401470"/>
    <lineage>
        <taxon>Bacteria</taxon>
        <taxon>Pseudomonadati</taxon>
        <taxon>Pseudomonadota</taxon>
        <taxon>Betaproteobacteria</taxon>
        <taxon>Burkholderiales</taxon>
        <taxon>Oxalobacteraceae</taxon>
        <taxon>Undibacterium</taxon>
    </lineage>
</organism>
<evidence type="ECO:0000256" key="1">
    <source>
        <dbReference type="ARBA" id="ARBA00006484"/>
    </source>
</evidence>
<evidence type="ECO:0000313" key="3">
    <source>
        <dbReference type="EMBL" id="PXX37865.1"/>
    </source>
</evidence>